<dbReference type="InterPro" id="IPR050490">
    <property type="entry name" value="Bact_solute-bd_prot1"/>
</dbReference>
<dbReference type="Proteomes" id="UP001236806">
    <property type="component" value="Unassembled WGS sequence"/>
</dbReference>
<evidence type="ECO:0000313" key="1">
    <source>
        <dbReference type="EMBL" id="MDQ0675242.1"/>
    </source>
</evidence>
<keyword evidence="2" id="KW-1185">Reference proteome</keyword>
<gene>
    <name evidence="1" type="ORF">QFZ36_002803</name>
</gene>
<organism evidence="1 2">
    <name type="scientific">Pseudarthrobacter siccitolerans</name>
    <dbReference type="NCBI Taxonomy" id="861266"/>
    <lineage>
        <taxon>Bacteria</taxon>
        <taxon>Bacillati</taxon>
        <taxon>Actinomycetota</taxon>
        <taxon>Actinomycetes</taxon>
        <taxon>Micrococcales</taxon>
        <taxon>Micrococcaceae</taxon>
        <taxon>Pseudarthrobacter</taxon>
    </lineage>
</organism>
<sequence>MSGICNTYVLFLHISCILVSDRGHGSRIFSTTKSERLDMTQHRRYSGLKAGALAVPTIAALLLTGCSASTGSNASSGSSKEFSLSFATSNTIESPFQVLAEKYIEANPDVKITFNPQPNDSYDQTLRTQLQAGNASDVVVTSPGAGTGRSILPLAEAGFLEPLDDAAKELLPEGSASTFGTDGKVYGQATEITVAALVSNETAAQAAGGFPADFSSLQEQCKTLESSGKSLFALAGSAPPNTGLMAMSLAASRVYAEDPKWNDKRAAKETTFAGSDGWKSALEAVNTLKDAGCFQKGAAGGGFDAITKGLAGGTSVSGFIPAPSWKQLESAAGGAKFAVRALPAESSSKSYVFASANYAFSINAASKNKDAAKAFLDWAAEPEQTKAFAEIDGALPVTGLDKYDFEGGAYKNVGDLIKDGKYGPLPNIQWPNSAVYDALATGVQGIITGQKSPDQVLQAMDAAWGQ</sequence>
<name>A0ABU0PNY0_9MICC</name>
<dbReference type="PANTHER" id="PTHR43649">
    <property type="entry name" value="ARABINOSE-BINDING PROTEIN-RELATED"/>
    <property type="match status" value="1"/>
</dbReference>
<dbReference type="Gene3D" id="3.40.190.10">
    <property type="entry name" value="Periplasmic binding protein-like II"/>
    <property type="match status" value="2"/>
</dbReference>
<dbReference type="SUPFAM" id="SSF53850">
    <property type="entry name" value="Periplasmic binding protein-like II"/>
    <property type="match status" value="1"/>
</dbReference>
<dbReference type="EMBL" id="JAUSXB010000001">
    <property type="protein sequence ID" value="MDQ0675242.1"/>
    <property type="molecule type" value="Genomic_DNA"/>
</dbReference>
<proteinExistence type="predicted"/>
<reference evidence="1 2" key="1">
    <citation type="submission" date="2023-07" db="EMBL/GenBank/DDBJ databases">
        <title>Comparative genomics of wheat-associated soil bacteria to identify genetic determinants of phenazine resistance.</title>
        <authorList>
            <person name="Mouncey N."/>
        </authorList>
    </citation>
    <scope>NUCLEOTIDE SEQUENCE [LARGE SCALE GENOMIC DNA]</scope>
    <source>
        <strain evidence="1 2">W1I3</strain>
    </source>
</reference>
<dbReference type="Pfam" id="PF13416">
    <property type="entry name" value="SBP_bac_8"/>
    <property type="match status" value="1"/>
</dbReference>
<protein>
    <submittedName>
        <fullName evidence="1">Raffinose/stachyose/melibiose transport system substrate-binding protein</fullName>
    </submittedName>
</protein>
<dbReference type="InterPro" id="IPR006059">
    <property type="entry name" value="SBP"/>
</dbReference>
<comment type="caution">
    <text evidence="1">The sequence shown here is derived from an EMBL/GenBank/DDBJ whole genome shotgun (WGS) entry which is preliminary data.</text>
</comment>
<accession>A0ABU0PNY0</accession>
<evidence type="ECO:0000313" key="2">
    <source>
        <dbReference type="Proteomes" id="UP001236806"/>
    </source>
</evidence>